<evidence type="ECO:0000256" key="5">
    <source>
        <dbReference type="ARBA" id="ARBA00022603"/>
    </source>
</evidence>
<feature type="compositionally biased region" description="Polar residues" evidence="16">
    <location>
        <begin position="84"/>
        <end position="94"/>
    </location>
</feature>
<reference evidence="19" key="3">
    <citation type="submission" date="2025-09" db="UniProtKB">
        <authorList>
            <consortium name="Ensembl"/>
        </authorList>
    </citation>
    <scope>IDENTIFICATION</scope>
</reference>
<keyword evidence="9 15" id="KW-0863">Zinc-finger</keyword>
<dbReference type="FunCoup" id="F7H362">
    <property type="interactions" value="3180"/>
</dbReference>
<evidence type="ECO:0000256" key="10">
    <source>
        <dbReference type="ARBA" id="ARBA00022833"/>
    </source>
</evidence>
<evidence type="ECO:0000256" key="16">
    <source>
        <dbReference type="SAM" id="MobiDB-lite"/>
    </source>
</evidence>
<dbReference type="GO" id="GO:0005730">
    <property type="term" value="C:nucleolus"/>
    <property type="evidence" value="ECO:0007669"/>
    <property type="project" value="UniProtKB-SubCell"/>
</dbReference>
<comment type="function">
    <text evidence="13">rRNA N6-methyltransferase that specifically methylates the adenine in position 4220 of 28S rRNA. N6-methylation of adenine(4220) in 28S rRNA is required for translation.</text>
</comment>
<feature type="domain" description="PI3K/PI4K catalytic" evidence="17">
    <location>
        <begin position="118"/>
        <end position="449"/>
    </location>
</feature>
<reference evidence="19" key="1">
    <citation type="submission" date="2009-03" db="EMBL/GenBank/DDBJ databases">
        <authorList>
            <person name="Warren W."/>
            <person name="Ye L."/>
            <person name="Minx P."/>
            <person name="Worley K."/>
            <person name="Gibbs R."/>
            <person name="Wilson R.K."/>
        </authorList>
    </citation>
    <scope>NUCLEOTIDE SEQUENCE [LARGE SCALE GENOMIC DNA]</scope>
</reference>
<dbReference type="InterPro" id="IPR000403">
    <property type="entry name" value="PI3/4_kinase_cat_dom"/>
</dbReference>
<evidence type="ECO:0000256" key="1">
    <source>
        <dbReference type="ARBA" id="ARBA00004496"/>
    </source>
</evidence>
<dbReference type="InterPro" id="IPR039846">
    <property type="entry name" value="ZCCHC4"/>
</dbReference>
<comment type="similarity">
    <text evidence="3">Belongs to the ZCCHC4 family.</text>
</comment>
<dbReference type="PROSITE" id="PS00092">
    <property type="entry name" value="N6_MTASE"/>
    <property type="match status" value="1"/>
</dbReference>
<dbReference type="eggNOG" id="KOG4399">
    <property type="taxonomic scope" value="Eukaryota"/>
</dbReference>
<dbReference type="GO" id="GO:0008988">
    <property type="term" value="F:rRNA (adenine-N6-)-methyltransferase activity"/>
    <property type="evidence" value="ECO:0007669"/>
    <property type="project" value="InterPro"/>
</dbReference>
<evidence type="ECO:0000256" key="9">
    <source>
        <dbReference type="ARBA" id="ARBA00022771"/>
    </source>
</evidence>
<dbReference type="InParanoid" id="F7H362"/>
<evidence type="ECO:0000256" key="4">
    <source>
        <dbReference type="ARBA" id="ARBA00022490"/>
    </source>
</evidence>
<dbReference type="GO" id="GO:0003676">
    <property type="term" value="F:nucleic acid binding"/>
    <property type="evidence" value="ECO:0007669"/>
    <property type="project" value="InterPro"/>
</dbReference>
<protein>
    <recommendedName>
        <fullName evidence="14">rRNA N(6)-adenosine-methyltransferase ZCCHC4</fullName>
    </recommendedName>
    <alternativeName>
        <fullName evidence="12">Zinc finger CCHC domain-containing protein 4</fullName>
    </alternativeName>
</protein>
<dbReference type="STRING" id="9483.ENSCJAP00000024357"/>
<evidence type="ECO:0000256" key="2">
    <source>
        <dbReference type="ARBA" id="ARBA00004604"/>
    </source>
</evidence>
<dbReference type="InterPro" id="IPR010666">
    <property type="entry name" value="Znf_GRF"/>
</dbReference>
<dbReference type="GeneTree" id="ENSGT00390000004612"/>
<sequence>MADPSEPGRLASADDGSPEENGEREPLLPRIAWAHPRRGAPGSAVRLLDAAGEEGEAGDEEIPLPPGDMGVSRSSPADLDRSHPSGSVTTGTSEMNAYLDDPEFAEIILRAEQAIEVGIFPERISQGSSGSYFVKDPKRKITGVFKPKSEEPYGQLNPKWTKYVHKVCCPCCFGRGCLIPNQGYLSEAGAYLVDKKLHLGIVPKTKVVWLVSETFNYNAIDRAKSRGKKYALEKVPKVGRKFHRIGLPPKIGSFQLFVEGYKEAEYWLRKFEADPLPENIRKQFQSQFERLVILDYIIRNTDRGNDNWLVRYEKQKYEKEIDHKESKWINDKECLIKIAAIDNGLAFPFKHPDEWRAYPFHWAWLPQAKVPFSEEIRNLILPYISDMNFVQDLCEDLYELFKTDKGFDKATFESQMSVMRGQILNLTQALRDGKSPFQLVQMPCVIVERSQGPTLLFVKVTQGKEETRRFYACSACRDRKDCNFFQWEDEKLSGARLAAREAHNRRCQPPLSRRQCVERYLKFIELPLTQRKFCQRCQQLLLPDDWGQHSEHQVLGDVSVTQLRKPSQLLYPLENKKTNAQYLFADRSCQFLVDLLSTLEFRRVLCVGTPRLHELIRLTASADKNSNIKSLLLDIDFRYSQFYMEDSFCHYNMFNHHFFDGKTALEVCRAFLQEDKGEGVIMVTDPPFGGLVEPLAITFKKLIAMWKEGQSQDDRDKELPIFWIFPYFFESRICQFFPSLRMLDYQVDYDNHALYKHGKTGRKQSPVRIFTNIPLNKIILPTEEGYRFCSLCQRYVSLENQHCEHCNSCPSKDGRKWNHCFLCKKCVKPSWIHCSICNHCAVPDHSCQGPKDGCFICGELDHKRSTCPNIATSKRANKAVRKQKQRKSNKMKMETRKGQSMNLTSATRRKKRRERAHQYLCS</sequence>
<dbReference type="PROSITE" id="PS51999">
    <property type="entry name" value="ZF_GRF"/>
    <property type="match status" value="1"/>
</dbReference>
<dbReference type="InterPro" id="IPR041370">
    <property type="entry name" value="Mlase_EEF1AKMT1/ZCCHC4"/>
</dbReference>
<evidence type="ECO:0000256" key="11">
    <source>
        <dbReference type="ARBA" id="ARBA00023242"/>
    </source>
</evidence>
<reference evidence="19" key="2">
    <citation type="submission" date="2025-08" db="UniProtKB">
        <authorList>
            <consortium name="Ensembl"/>
        </authorList>
    </citation>
    <scope>IDENTIFICATION</scope>
</reference>
<keyword evidence="11" id="KW-0539">Nucleus</keyword>
<dbReference type="GO" id="GO:0008270">
    <property type="term" value="F:zinc ion binding"/>
    <property type="evidence" value="ECO:0007669"/>
    <property type="project" value="UniProtKB-KW"/>
</dbReference>
<dbReference type="Pfam" id="PF10237">
    <property type="entry name" value="N6-adenineMlase"/>
    <property type="match status" value="1"/>
</dbReference>
<evidence type="ECO:0000256" key="14">
    <source>
        <dbReference type="ARBA" id="ARBA00049767"/>
    </source>
</evidence>
<keyword evidence="8" id="KW-0479">Metal-binding</keyword>
<keyword evidence="6" id="KW-0808">Transferase</keyword>
<dbReference type="Pfam" id="PF06839">
    <property type="entry name" value="Zn_ribbon_GRF"/>
    <property type="match status" value="1"/>
</dbReference>
<dbReference type="InterPro" id="IPR002052">
    <property type="entry name" value="DNA_methylase_N6_adenine_CS"/>
</dbReference>
<dbReference type="Proteomes" id="UP000008225">
    <property type="component" value="Chromosome 3"/>
</dbReference>
<evidence type="ECO:0000256" key="13">
    <source>
        <dbReference type="ARBA" id="ARBA00046086"/>
    </source>
</evidence>
<evidence type="ECO:0000256" key="6">
    <source>
        <dbReference type="ARBA" id="ARBA00022679"/>
    </source>
</evidence>
<evidence type="ECO:0000313" key="20">
    <source>
        <dbReference type="Proteomes" id="UP000008225"/>
    </source>
</evidence>
<dbReference type="GO" id="GO:0005737">
    <property type="term" value="C:cytoplasm"/>
    <property type="evidence" value="ECO:0007669"/>
    <property type="project" value="UniProtKB-SubCell"/>
</dbReference>
<name>F7H362_CALJA</name>
<dbReference type="PROSITE" id="PS50290">
    <property type="entry name" value="PI3_4_KINASE_3"/>
    <property type="match status" value="1"/>
</dbReference>
<keyword evidence="20" id="KW-1185">Reference proteome</keyword>
<feature type="domain" description="GRF-type" evidence="18">
    <location>
        <begin position="444"/>
        <end position="491"/>
    </location>
</feature>
<gene>
    <name evidence="19" type="primary">ANAPC4</name>
</gene>
<evidence type="ECO:0000259" key="18">
    <source>
        <dbReference type="PROSITE" id="PS51999"/>
    </source>
</evidence>
<dbReference type="HOGENOM" id="CLU_034589_0_0_1"/>
<keyword evidence="5" id="KW-0489">Methyltransferase</keyword>
<keyword evidence="4" id="KW-0963">Cytoplasm</keyword>
<comment type="subcellular location">
    <subcellularLocation>
        <location evidence="1">Cytoplasm</location>
    </subcellularLocation>
    <subcellularLocation>
        <location evidence="2">Nucleus</location>
        <location evidence="2">Nucleolus</location>
    </subcellularLocation>
</comment>
<dbReference type="PANTHER" id="PTHR13493">
    <property type="entry name" value="ZINC FINGER CCHC DOMAIN-CONTAINING"/>
    <property type="match status" value="1"/>
</dbReference>
<feature type="compositionally biased region" description="Acidic residues" evidence="16">
    <location>
        <begin position="51"/>
        <end position="62"/>
    </location>
</feature>
<evidence type="ECO:0000256" key="8">
    <source>
        <dbReference type="ARBA" id="ARBA00022723"/>
    </source>
</evidence>
<evidence type="ECO:0000256" key="15">
    <source>
        <dbReference type="PROSITE-ProRule" id="PRU01343"/>
    </source>
</evidence>
<evidence type="ECO:0000259" key="17">
    <source>
        <dbReference type="PROSITE" id="PS50290"/>
    </source>
</evidence>
<keyword evidence="10" id="KW-0862">Zinc</keyword>
<organism evidence="19 20">
    <name type="scientific">Callithrix jacchus</name>
    <name type="common">White-tufted-ear marmoset</name>
    <name type="synonym">Simia Jacchus</name>
    <dbReference type="NCBI Taxonomy" id="9483"/>
    <lineage>
        <taxon>Eukaryota</taxon>
        <taxon>Metazoa</taxon>
        <taxon>Chordata</taxon>
        <taxon>Craniata</taxon>
        <taxon>Vertebrata</taxon>
        <taxon>Euteleostomi</taxon>
        <taxon>Mammalia</taxon>
        <taxon>Eutheria</taxon>
        <taxon>Euarchontoglires</taxon>
        <taxon>Primates</taxon>
        <taxon>Haplorrhini</taxon>
        <taxon>Platyrrhini</taxon>
        <taxon>Cebidae</taxon>
        <taxon>Callitrichinae</taxon>
        <taxon>Callithrix</taxon>
        <taxon>Callithrix</taxon>
    </lineage>
</organism>
<feature type="compositionally biased region" description="Basic residues" evidence="16">
    <location>
        <begin position="878"/>
        <end position="890"/>
    </location>
</feature>
<dbReference type="PROSITE" id="PS50216">
    <property type="entry name" value="DHHC"/>
    <property type="match status" value="1"/>
</dbReference>
<dbReference type="Bgee" id="ENSCJAG00000013241">
    <property type="expression patterns" value="Expressed in heart and 6 other cell types or tissues"/>
</dbReference>
<feature type="region of interest" description="Disordered" evidence="16">
    <location>
        <begin position="878"/>
        <end position="922"/>
    </location>
</feature>
<proteinExistence type="inferred from homology"/>
<dbReference type="AlphaFoldDB" id="F7H362"/>
<dbReference type="Ensembl" id="ENSCJAT00000025761.5">
    <property type="protein sequence ID" value="ENSCJAP00000024357.3"/>
    <property type="gene ID" value="ENSCJAG00000013271.4"/>
</dbReference>
<accession>F7H362</accession>
<dbReference type="Pfam" id="PF00454">
    <property type="entry name" value="PI3_PI4_kinase"/>
    <property type="match status" value="1"/>
</dbReference>
<evidence type="ECO:0000313" key="19">
    <source>
        <dbReference type="Ensembl" id="ENSCJAP00000024357.3"/>
    </source>
</evidence>
<evidence type="ECO:0000256" key="3">
    <source>
        <dbReference type="ARBA" id="ARBA00008246"/>
    </source>
</evidence>
<feature type="region of interest" description="Disordered" evidence="16">
    <location>
        <begin position="1"/>
        <end position="94"/>
    </location>
</feature>
<evidence type="ECO:0000256" key="7">
    <source>
        <dbReference type="ARBA" id="ARBA00022691"/>
    </source>
</evidence>
<dbReference type="PANTHER" id="PTHR13493:SF3">
    <property type="entry name" value="RRNA N6-ADENOSINE-METHYLTRANSFERASE ZCCHC4"/>
    <property type="match status" value="1"/>
</dbReference>
<keyword evidence="7" id="KW-0949">S-adenosyl-L-methionine</keyword>
<evidence type="ECO:0000256" key="12">
    <source>
        <dbReference type="ARBA" id="ARBA00032078"/>
    </source>
</evidence>